<feature type="transmembrane region" description="Helical" evidence="7">
    <location>
        <begin position="68"/>
        <end position="90"/>
    </location>
</feature>
<accession>A0A2T7NGT5</accession>
<dbReference type="OrthoDB" id="6133044at2759"/>
<evidence type="ECO:0000259" key="8">
    <source>
        <dbReference type="PROSITE" id="PS50259"/>
    </source>
</evidence>
<evidence type="ECO:0000256" key="4">
    <source>
        <dbReference type="ARBA" id="ARBA00023136"/>
    </source>
</evidence>
<dbReference type="InterPro" id="IPR000337">
    <property type="entry name" value="GPCR_3"/>
</dbReference>
<protein>
    <recommendedName>
        <fullName evidence="8">G-protein coupled receptors family 3 profile domain-containing protein</fullName>
    </recommendedName>
</protein>
<keyword evidence="10" id="KW-1185">Reference proteome</keyword>
<feature type="domain" description="G-protein coupled receptors family 3 profile" evidence="8">
    <location>
        <begin position="1"/>
        <end position="126"/>
    </location>
</feature>
<feature type="transmembrane region" description="Helical" evidence="7">
    <location>
        <begin position="34"/>
        <end position="56"/>
    </location>
</feature>
<dbReference type="Proteomes" id="UP000245119">
    <property type="component" value="Linkage Group LG12"/>
</dbReference>
<keyword evidence="4 7" id="KW-0472">Membrane</keyword>
<evidence type="ECO:0000256" key="6">
    <source>
        <dbReference type="SAM" id="MobiDB-lite"/>
    </source>
</evidence>
<keyword evidence="3 7" id="KW-1133">Transmembrane helix</keyword>
<feature type="region of interest" description="Disordered" evidence="6">
    <location>
        <begin position="224"/>
        <end position="285"/>
    </location>
</feature>
<organism evidence="9 10">
    <name type="scientific">Pomacea canaliculata</name>
    <name type="common">Golden apple snail</name>
    <dbReference type="NCBI Taxonomy" id="400727"/>
    <lineage>
        <taxon>Eukaryota</taxon>
        <taxon>Metazoa</taxon>
        <taxon>Spiralia</taxon>
        <taxon>Lophotrochozoa</taxon>
        <taxon>Mollusca</taxon>
        <taxon>Gastropoda</taxon>
        <taxon>Caenogastropoda</taxon>
        <taxon>Architaenioglossa</taxon>
        <taxon>Ampullarioidea</taxon>
        <taxon>Ampullariidae</taxon>
        <taxon>Pomacea</taxon>
    </lineage>
</organism>
<dbReference type="PRINTS" id="PR00248">
    <property type="entry name" value="GPCRMGR"/>
</dbReference>
<evidence type="ECO:0000256" key="2">
    <source>
        <dbReference type="ARBA" id="ARBA00022692"/>
    </source>
</evidence>
<evidence type="ECO:0000256" key="7">
    <source>
        <dbReference type="SAM" id="Phobius"/>
    </source>
</evidence>
<name>A0A2T7NGT5_POMCA</name>
<comment type="subcellular location">
    <subcellularLocation>
        <location evidence="1">Membrane</location>
        <topology evidence="1">Multi-pass membrane protein</topology>
    </subcellularLocation>
</comment>
<dbReference type="EMBL" id="PZQS01000012">
    <property type="protein sequence ID" value="PVD20366.1"/>
    <property type="molecule type" value="Genomic_DNA"/>
</dbReference>
<feature type="compositionally biased region" description="Low complexity" evidence="6">
    <location>
        <begin position="263"/>
        <end position="276"/>
    </location>
</feature>
<keyword evidence="2 7" id="KW-0812">Transmembrane</keyword>
<sequence length="347" mass="37687">MIVSVSTVMEPPSAELRQPVLTERYVERLCRLPLGGVVAALCYNVLLVLVCTVLAFKTRRLPDNYNESRYIAFCVDTTLLVWLTFVPAYFTAALAAHKVVVLALALLLNSSVHLACLFLPRLYTLFRVMRGAPPSETKRCTCSYGQIPLQRTSALEVGGSFTSDVAGSTNEMLVSNVFGAGSTSEMLLSGGFRPGGVRTQTISDRRDARFNKSSDRAPIAARRGTTITSSVPTVFESIPPPLGPSGDVTERRDGCRHELLTESGDSVTSTDSTCSDPQDALQETPTTHHADLTTLSDSGCAIFERMFVEKASGTTRLHKQAALNCAAVSRLKTSSHRQCVCCRQRQT</sequence>
<dbReference type="InterPro" id="IPR050726">
    <property type="entry name" value="mGluR"/>
</dbReference>
<evidence type="ECO:0000313" key="10">
    <source>
        <dbReference type="Proteomes" id="UP000245119"/>
    </source>
</evidence>
<dbReference type="PROSITE" id="PS50259">
    <property type="entry name" value="G_PROTEIN_RECEP_F3_4"/>
    <property type="match status" value="1"/>
</dbReference>
<dbReference type="Pfam" id="PF00003">
    <property type="entry name" value="7tm_3"/>
    <property type="match status" value="1"/>
</dbReference>
<evidence type="ECO:0000256" key="5">
    <source>
        <dbReference type="ARBA" id="ARBA00023180"/>
    </source>
</evidence>
<dbReference type="InterPro" id="IPR017978">
    <property type="entry name" value="GPCR_3_C"/>
</dbReference>
<reference evidence="9 10" key="1">
    <citation type="submission" date="2018-04" db="EMBL/GenBank/DDBJ databases">
        <title>The genome of golden apple snail Pomacea canaliculata provides insight into stress tolerance and invasive adaptation.</title>
        <authorList>
            <person name="Liu C."/>
            <person name="Liu B."/>
            <person name="Ren Y."/>
            <person name="Zhang Y."/>
            <person name="Wang H."/>
            <person name="Li S."/>
            <person name="Jiang F."/>
            <person name="Yin L."/>
            <person name="Zhang G."/>
            <person name="Qian W."/>
            <person name="Fan W."/>
        </authorList>
    </citation>
    <scope>NUCLEOTIDE SEQUENCE [LARGE SCALE GENOMIC DNA]</scope>
    <source>
        <strain evidence="9">SZHN2017</strain>
        <tissue evidence="9">Muscle</tissue>
    </source>
</reference>
<feature type="compositionally biased region" description="Basic and acidic residues" evidence="6">
    <location>
        <begin position="248"/>
        <end position="260"/>
    </location>
</feature>
<dbReference type="PANTHER" id="PTHR24060">
    <property type="entry name" value="METABOTROPIC GLUTAMATE RECEPTOR"/>
    <property type="match status" value="1"/>
</dbReference>
<proteinExistence type="predicted"/>
<feature type="transmembrane region" description="Helical" evidence="7">
    <location>
        <begin position="96"/>
        <end position="120"/>
    </location>
</feature>
<dbReference type="AlphaFoldDB" id="A0A2T7NGT5"/>
<comment type="caution">
    <text evidence="9">The sequence shown here is derived from an EMBL/GenBank/DDBJ whole genome shotgun (WGS) entry which is preliminary data.</text>
</comment>
<keyword evidence="5" id="KW-0325">Glycoprotein</keyword>
<gene>
    <name evidence="9" type="ORF">C0Q70_18520</name>
</gene>
<evidence type="ECO:0000256" key="1">
    <source>
        <dbReference type="ARBA" id="ARBA00004141"/>
    </source>
</evidence>
<dbReference type="GO" id="GO:0004930">
    <property type="term" value="F:G protein-coupled receptor activity"/>
    <property type="evidence" value="ECO:0007669"/>
    <property type="project" value="InterPro"/>
</dbReference>
<evidence type="ECO:0000256" key="3">
    <source>
        <dbReference type="ARBA" id="ARBA00022989"/>
    </source>
</evidence>
<dbReference type="GO" id="GO:0016020">
    <property type="term" value="C:membrane"/>
    <property type="evidence" value="ECO:0007669"/>
    <property type="project" value="UniProtKB-SubCell"/>
</dbReference>
<evidence type="ECO:0000313" key="9">
    <source>
        <dbReference type="EMBL" id="PVD20366.1"/>
    </source>
</evidence>